<evidence type="ECO:0008006" key="10">
    <source>
        <dbReference type="Google" id="ProtNLM"/>
    </source>
</evidence>
<gene>
    <name evidence="8" type="ORF">CYQ77_08635</name>
</gene>
<dbReference type="CDD" id="cd01127">
    <property type="entry name" value="TrwB_TraG_TraD_VirD4"/>
    <property type="match status" value="1"/>
</dbReference>
<accession>A0AB37HZ73</accession>
<dbReference type="RefSeq" id="WP_104889503.1">
    <property type="nucleotide sequence ID" value="NZ_JAKJOI010000040.1"/>
</dbReference>
<evidence type="ECO:0000256" key="1">
    <source>
        <dbReference type="ARBA" id="ARBA00004651"/>
    </source>
</evidence>
<proteinExistence type="inferred from homology"/>
<dbReference type="GO" id="GO:0005886">
    <property type="term" value="C:plasma membrane"/>
    <property type="evidence" value="ECO:0007669"/>
    <property type="project" value="UniProtKB-SubCell"/>
</dbReference>
<dbReference type="EMBL" id="PJVH01000024">
    <property type="protein sequence ID" value="RXU87390.1"/>
    <property type="molecule type" value="Genomic_DNA"/>
</dbReference>
<dbReference type="InterPro" id="IPR003688">
    <property type="entry name" value="TraG/VirD4"/>
</dbReference>
<dbReference type="InterPro" id="IPR051539">
    <property type="entry name" value="T4SS-coupling_protein"/>
</dbReference>
<sequence length="845" mass="98142">MKRKKEVSKSQKKNYQKGKQNPLRFLSNKKLLISGSIIAYFCLLILEVWLVENFFALTSQSLWDFEVLSLWKIRIIHSIFSNLLLYMILSVINIAVLAKVSYQLYTSFRPLEEDLVQGTMQFETVENMDKQYELVPVHMNTDKDDFFDGKPGYPVGRKPQTEEDRRLNRFYYYVDTSDSDSITLAGTRQGKGIYFVDPFIDILTRARLIANRASFVMTATKGDEPRKWYKTLKRRGYRIRVANTVNQFYSDPMPVLGVFNHYYKHYKRLREESIQEKEKGHEDQALNLSIQAEKQLANAEKMISQIAHMYFKEVNEGKDGGFWTKACRNLFKSVGMALADQEYDRGETLKVNPYTIYTVVNEMQKRRIKEKSHDFLKKYATSEEHLAKLLADYDGKSELDVFFGELPREHPAARFYDAIMASAPAHVTLGNIITHFDGDLEPFIMSANAKMTAFDDGFDMELIGFDREQPTAVFIVMSDADSSNNDLGVMYLDQIYQVLLNRCNLETSSQCYRDVHFILEEGGNLGVPIRDLSRKWTSGLSRHLFLHLVLQDLQQLSMLYSEDTKDTIIGSTGILTYIRTASDKTNQYIAGRLGKRSNYSKTRHRSPLSIESTETESSERIDLMASFELERTQIGESIILRGNKHTDLQGKPIYQYPIYNTRQNDTHMIPFYEFRKMEKVSWDEIPVNNEFMAVELRDLAWSLEPEEIQEYQAEEEKIIPDIPVYQKPKRREETPMAIQSIKDLGTQEQKELNMKEKKARALEKIYHAEIRKRSISEVFSKDQIRKIRQLVKGSLFNVPEAFNEFNQIVAEGTLDSLFSFLVSNGDEKLLNLCIQQFKEWQGGHL</sequence>
<dbReference type="InterPro" id="IPR027417">
    <property type="entry name" value="P-loop_NTPase"/>
</dbReference>
<comment type="similarity">
    <text evidence="2">Belongs to the VirD4/TraG family.</text>
</comment>
<feature type="transmembrane region" description="Helical" evidence="7">
    <location>
        <begin position="31"/>
        <end position="51"/>
    </location>
</feature>
<keyword evidence="5 7" id="KW-1133">Transmembrane helix</keyword>
<dbReference type="Gene3D" id="3.40.50.300">
    <property type="entry name" value="P-loop containing nucleotide triphosphate hydrolases"/>
    <property type="match status" value="1"/>
</dbReference>
<evidence type="ECO:0000256" key="6">
    <source>
        <dbReference type="ARBA" id="ARBA00023136"/>
    </source>
</evidence>
<reference evidence="8 9" key="1">
    <citation type="submission" date="2017-12" db="EMBL/GenBank/DDBJ databases">
        <title>A pool of 800 enterococci isolated from chicken carcass rinse samples from New Zealand.</title>
        <authorList>
            <person name="Zhang J."/>
            <person name="Rogers L."/>
            <person name="Midwinter A."/>
            <person name="French N."/>
        </authorList>
    </citation>
    <scope>NUCLEOTIDE SEQUENCE [LARGE SCALE GENOMIC DNA]</scope>
    <source>
        <strain evidence="8 9">EN697</strain>
    </source>
</reference>
<organism evidence="8 9">
    <name type="scientific">Enterococcus faecium</name>
    <name type="common">Streptococcus faecium</name>
    <dbReference type="NCBI Taxonomy" id="1352"/>
    <lineage>
        <taxon>Bacteria</taxon>
        <taxon>Bacillati</taxon>
        <taxon>Bacillota</taxon>
        <taxon>Bacilli</taxon>
        <taxon>Lactobacillales</taxon>
        <taxon>Enterococcaceae</taxon>
        <taxon>Enterococcus</taxon>
    </lineage>
</organism>
<evidence type="ECO:0000256" key="5">
    <source>
        <dbReference type="ARBA" id="ARBA00022989"/>
    </source>
</evidence>
<dbReference type="Pfam" id="PF02534">
    <property type="entry name" value="T4SS-DNA_transf"/>
    <property type="match status" value="1"/>
</dbReference>
<name>A0AB37HZ73_ENTFC</name>
<keyword evidence="4 7" id="KW-0812">Transmembrane</keyword>
<keyword evidence="6 7" id="KW-0472">Membrane</keyword>
<protein>
    <recommendedName>
        <fullName evidence="10">TraD/TraG TraM recognition site domain-containing protein</fullName>
    </recommendedName>
</protein>
<evidence type="ECO:0000256" key="7">
    <source>
        <dbReference type="SAM" id="Phobius"/>
    </source>
</evidence>
<evidence type="ECO:0000256" key="3">
    <source>
        <dbReference type="ARBA" id="ARBA00022475"/>
    </source>
</evidence>
<evidence type="ECO:0000313" key="9">
    <source>
        <dbReference type="Proteomes" id="UP000289562"/>
    </source>
</evidence>
<evidence type="ECO:0000313" key="8">
    <source>
        <dbReference type="EMBL" id="RXU87390.1"/>
    </source>
</evidence>
<dbReference type="PANTHER" id="PTHR37937:SF1">
    <property type="entry name" value="CONJUGATIVE TRANSFER: DNA TRANSPORT"/>
    <property type="match status" value="1"/>
</dbReference>
<dbReference type="AlphaFoldDB" id="A0AB37HZ73"/>
<evidence type="ECO:0000256" key="2">
    <source>
        <dbReference type="ARBA" id="ARBA00008806"/>
    </source>
</evidence>
<evidence type="ECO:0000256" key="4">
    <source>
        <dbReference type="ARBA" id="ARBA00022692"/>
    </source>
</evidence>
<dbReference type="PANTHER" id="PTHR37937">
    <property type="entry name" value="CONJUGATIVE TRANSFER: DNA TRANSPORT"/>
    <property type="match status" value="1"/>
</dbReference>
<comment type="subcellular location">
    <subcellularLocation>
        <location evidence="1">Cell membrane</location>
        <topology evidence="1">Multi-pass membrane protein</topology>
    </subcellularLocation>
</comment>
<keyword evidence="3" id="KW-1003">Cell membrane</keyword>
<dbReference type="Proteomes" id="UP000289562">
    <property type="component" value="Unassembled WGS sequence"/>
</dbReference>
<feature type="transmembrane region" description="Helical" evidence="7">
    <location>
        <begin position="71"/>
        <end position="98"/>
    </location>
</feature>
<comment type="caution">
    <text evidence="8">The sequence shown here is derived from an EMBL/GenBank/DDBJ whole genome shotgun (WGS) entry which is preliminary data.</text>
</comment>